<dbReference type="SUPFAM" id="SSF49303">
    <property type="entry name" value="beta-Galactosidase/glucuronidase domain"/>
    <property type="match status" value="2"/>
</dbReference>
<dbReference type="STRING" id="983965.A0A2T4CHT1"/>
<evidence type="ECO:0000259" key="12">
    <source>
        <dbReference type="Pfam" id="PF17786"/>
    </source>
</evidence>
<dbReference type="Gene3D" id="3.20.20.80">
    <property type="entry name" value="Glycosidases"/>
    <property type="match status" value="1"/>
</dbReference>
<dbReference type="Pfam" id="PF17786">
    <property type="entry name" value="Mannosidase_ig"/>
    <property type="match status" value="1"/>
</dbReference>
<evidence type="ECO:0000256" key="7">
    <source>
        <dbReference type="ARBA" id="ARBA00023326"/>
    </source>
</evidence>
<evidence type="ECO:0000256" key="8">
    <source>
        <dbReference type="ARBA" id="ARBA00038429"/>
    </source>
</evidence>
<dbReference type="PANTHER" id="PTHR43730">
    <property type="entry name" value="BETA-MANNOSIDASE"/>
    <property type="match status" value="1"/>
</dbReference>
<evidence type="ECO:0000259" key="13">
    <source>
        <dbReference type="Pfam" id="PF22666"/>
    </source>
</evidence>
<keyword evidence="6" id="KW-0326">Glycosidase</keyword>
<dbReference type="InterPro" id="IPR054593">
    <property type="entry name" value="Beta-mannosidase-like_N2"/>
</dbReference>
<evidence type="ECO:0000256" key="2">
    <source>
        <dbReference type="ARBA" id="ARBA00004740"/>
    </source>
</evidence>
<dbReference type="Pfam" id="PF00703">
    <property type="entry name" value="Glyco_hydro_2"/>
    <property type="match status" value="1"/>
</dbReference>
<reference evidence="14 15" key="1">
    <citation type="submission" date="2016-07" db="EMBL/GenBank/DDBJ databases">
        <title>Multiple horizontal gene transfer events from other fungi enriched the ability of initially mycotrophic Trichoderma (Ascomycota) to feed on dead plant biomass.</title>
        <authorList>
            <consortium name="DOE Joint Genome Institute"/>
            <person name="Aerts A."/>
            <person name="Atanasova L."/>
            <person name="Chenthamara K."/>
            <person name="Zhang J."/>
            <person name="Grujic M."/>
            <person name="Henrissat B."/>
            <person name="Kuo A."/>
            <person name="Salamov A."/>
            <person name="Lipzen A."/>
            <person name="Labutti K."/>
            <person name="Barry K."/>
            <person name="Miao Y."/>
            <person name="Rahimi M.J."/>
            <person name="Shen Q."/>
            <person name="Grigoriev I.V."/>
            <person name="Kubicek C.P."/>
            <person name="Druzhinina I.S."/>
        </authorList>
    </citation>
    <scope>NUCLEOTIDE SEQUENCE [LARGE SCALE GENOMIC DNA]</scope>
    <source>
        <strain evidence="14 15">ATCC 18648</strain>
    </source>
</reference>
<dbReference type="EC" id="3.2.1.25" evidence="3"/>
<gene>
    <name evidence="14" type="ORF">M440DRAFT_1417826</name>
</gene>
<protein>
    <recommendedName>
        <fullName evidence="9">Beta-mannosidase B</fullName>
        <ecNumber evidence="3">3.2.1.25</ecNumber>
    </recommendedName>
    <alternativeName>
        <fullName evidence="10">Mannanase B</fullName>
    </alternativeName>
</protein>
<evidence type="ECO:0000259" key="11">
    <source>
        <dbReference type="Pfam" id="PF00703"/>
    </source>
</evidence>
<evidence type="ECO:0000256" key="10">
    <source>
        <dbReference type="ARBA" id="ARBA00041614"/>
    </source>
</evidence>
<organism evidence="14 15">
    <name type="scientific">Trichoderma longibrachiatum ATCC 18648</name>
    <dbReference type="NCBI Taxonomy" id="983965"/>
    <lineage>
        <taxon>Eukaryota</taxon>
        <taxon>Fungi</taxon>
        <taxon>Dikarya</taxon>
        <taxon>Ascomycota</taxon>
        <taxon>Pezizomycotina</taxon>
        <taxon>Sordariomycetes</taxon>
        <taxon>Hypocreomycetidae</taxon>
        <taxon>Hypocreales</taxon>
        <taxon>Hypocreaceae</taxon>
        <taxon>Trichoderma</taxon>
    </lineage>
</organism>
<dbReference type="InterPro" id="IPR041447">
    <property type="entry name" value="Mannosidase_ig"/>
</dbReference>
<keyword evidence="7" id="KW-0624">Polysaccharide degradation</keyword>
<dbReference type="InterPro" id="IPR017853">
    <property type="entry name" value="GH"/>
</dbReference>
<dbReference type="AlphaFoldDB" id="A0A2T4CHT1"/>
<accession>A0A2T4CHT1</accession>
<comment type="similarity">
    <text evidence="8">Belongs to the glycosyl hydrolase 2 family. Beta-mannosidase B subfamily.</text>
</comment>
<dbReference type="GO" id="GO:0004567">
    <property type="term" value="F:beta-mannosidase activity"/>
    <property type="evidence" value="ECO:0007669"/>
    <property type="project" value="UniProtKB-EC"/>
</dbReference>
<dbReference type="InterPro" id="IPR013783">
    <property type="entry name" value="Ig-like_fold"/>
</dbReference>
<feature type="domain" description="Glycoside hydrolase family 2 immunoglobulin-like beta-sandwich" evidence="11">
    <location>
        <begin position="194"/>
        <end position="305"/>
    </location>
</feature>
<proteinExistence type="inferred from homology"/>
<evidence type="ECO:0000313" key="14">
    <source>
        <dbReference type="EMBL" id="PTB81094.1"/>
    </source>
</evidence>
<keyword evidence="15" id="KW-1185">Reference proteome</keyword>
<feature type="domain" description="Mannosidase Ig/CBM-like" evidence="12">
    <location>
        <begin position="700"/>
        <end position="805"/>
    </location>
</feature>
<dbReference type="Pfam" id="PF22666">
    <property type="entry name" value="Glyco_hydro_2_N2"/>
    <property type="match status" value="1"/>
</dbReference>
<dbReference type="Gene3D" id="2.60.40.10">
    <property type="entry name" value="Immunoglobulins"/>
    <property type="match status" value="1"/>
</dbReference>
<comment type="pathway">
    <text evidence="2">Glycan metabolism; N-glycan degradation.</text>
</comment>
<keyword evidence="4 14" id="KW-0378">Hydrolase</keyword>
<dbReference type="EMBL" id="KZ679126">
    <property type="protein sequence ID" value="PTB81094.1"/>
    <property type="molecule type" value="Genomic_DNA"/>
</dbReference>
<feature type="domain" description="Beta-mannosidase-like galactose-binding" evidence="13">
    <location>
        <begin position="12"/>
        <end position="185"/>
    </location>
</feature>
<dbReference type="FunFam" id="2.60.120.260:FF:000118">
    <property type="entry name" value="Beta-mannosidase B"/>
    <property type="match status" value="1"/>
</dbReference>
<evidence type="ECO:0000256" key="6">
    <source>
        <dbReference type="ARBA" id="ARBA00023295"/>
    </source>
</evidence>
<evidence type="ECO:0000256" key="3">
    <source>
        <dbReference type="ARBA" id="ARBA00012754"/>
    </source>
</evidence>
<dbReference type="InterPro" id="IPR036156">
    <property type="entry name" value="Beta-gal/glucu_dom_sf"/>
</dbReference>
<evidence type="ECO:0000256" key="5">
    <source>
        <dbReference type="ARBA" id="ARBA00023277"/>
    </source>
</evidence>
<dbReference type="SUPFAM" id="SSF49785">
    <property type="entry name" value="Galactose-binding domain-like"/>
    <property type="match status" value="1"/>
</dbReference>
<evidence type="ECO:0000256" key="4">
    <source>
        <dbReference type="ARBA" id="ARBA00022801"/>
    </source>
</evidence>
<dbReference type="Gene3D" id="2.60.120.260">
    <property type="entry name" value="Galactose-binding domain-like"/>
    <property type="match status" value="1"/>
</dbReference>
<dbReference type="InterPro" id="IPR008979">
    <property type="entry name" value="Galactose-bd-like_sf"/>
</dbReference>
<evidence type="ECO:0000256" key="9">
    <source>
        <dbReference type="ARBA" id="ARBA00041069"/>
    </source>
</evidence>
<dbReference type="OrthoDB" id="2866996at2759"/>
<keyword evidence="5" id="KW-0119">Carbohydrate metabolism</keyword>
<comment type="catalytic activity">
    <reaction evidence="1">
        <text>Hydrolysis of terminal, non-reducing beta-D-mannose residues in beta-D-mannosides.</text>
        <dbReference type="EC" id="3.2.1.25"/>
    </reaction>
</comment>
<evidence type="ECO:0000256" key="1">
    <source>
        <dbReference type="ARBA" id="ARBA00000829"/>
    </source>
</evidence>
<dbReference type="GO" id="GO:0000272">
    <property type="term" value="P:polysaccharide catabolic process"/>
    <property type="evidence" value="ECO:0007669"/>
    <property type="project" value="UniProtKB-KW"/>
</dbReference>
<dbReference type="PANTHER" id="PTHR43730:SF1">
    <property type="entry name" value="BETA-MANNOSIDASE"/>
    <property type="match status" value="1"/>
</dbReference>
<dbReference type="FunFam" id="3.20.20.80:FF:000050">
    <property type="entry name" value="Beta-mannosidase B"/>
    <property type="match status" value="1"/>
</dbReference>
<name>A0A2T4CHT1_TRILO</name>
<dbReference type="GO" id="GO:0006516">
    <property type="term" value="P:glycoprotein catabolic process"/>
    <property type="evidence" value="ECO:0007669"/>
    <property type="project" value="TreeGrafter"/>
</dbReference>
<sequence length="899" mass="101107">MARQSTQLNKGWTFRQHQGPSPEWLPVEHVPTQVHKDLLANKKIPDPFVDLNERAVQWIGYKDWEYQVTFTPEAAHAQDAATDLVFSGLDTFATVYLNEAKILEAENMFVSYRVNVTDRIKAGSENTLRIVFRSAIVRGEELIKEHPEHNFLVRQTERSRVPVRKAQYNWGWDWGPILMAAGPWKPVTLETYVARIDDVWAQSHVSEDLETVIGSVFARVSGKPNQDDQVSLTLSLDDKTVFQQTVDVCSVKDGLIKVPFKLEKPKLWYPRGYGSQPRYQLVAKFHREASDAGELDKLSKLIGFRRTELVQEADAHGKSFYFRINNVDVFAGGSCWIPADSFLAGVPPERYRAWAKLIADGNQVMLRVWGGGVYEEDALIEACDELGILVFHDFQFACASYPAYPSYLKTLEEEARQQIRRLRTHPSVIIWAGNNEDYQVQERYQLDYDFANKEPESWLKSSFPARYIYEHFLPKLVEEEDPGKIYHPSSPWGDGKPTADPTVGDIHQWNIWHGTMNKYQEAANMGGRFISEFGMEAYPHLSTTRRMATDPAQLYPGSMVLDAHNKAIGHERRMMSYVVDNFRPRHDLGGYAHLTQVVQSETMRAAYKAWRRQWGSPRARRCGGALVWQLNDCWPTVSWAVVDYHLVKKPAYYAIARALRRVDVGVCRTVHDWTQTGSWVDENSGLVTGQVDHTLAARKGTFDVWVVSSDTKPIQVNLVVRFISVRTGRDVVEPITSSSITAAANSTTEILQDKTLPPSIPDPEDLTKPFSLPDYDPYVVHATIADAATGVVIATDTAWPEPIKYLDLSDRGMAFEVSSAGDEVVVSAEKPVKGFVFEEVEGLRLSDNGFDVVPGEKQVVKVGGSLKAGELLWTCVGADGASLKIELSSSSPSSSLARG</sequence>
<dbReference type="Proteomes" id="UP000240760">
    <property type="component" value="Unassembled WGS sequence"/>
</dbReference>
<dbReference type="InterPro" id="IPR006102">
    <property type="entry name" value="Ig-like_GH2"/>
</dbReference>
<evidence type="ECO:0000313" key="15">
    <source>
        <dbReference type="Proteomes" id="UP000240760"/>
    </source>
</evidence>
<dbReference type="SUPFAM" id="SSF51445">
    <property type="entry name" value="(Trans)glycosidases"/>
    <property type="match status" value="1"/>
</dbReference>
<dbReference type="InterPro" id="IPR050887">
    <property type="entry name" value="Beta-mannosidase_GH2"/>
</dbReference>